<reference evidence="2 3" key="1">
    <citation type="submission" date="2024-04" db="EMBL/GenBank/DDBJ databases">
        <authorList>
            <person name="Waldvogel A.-M."/>
            <person name="Schoenle A."/>
        </authorList>
    </citation>
    <scope>NUCLEOTIDE SEQUENCE [LARGE SCALE GENOMIC DNA]</scope>
</reference>
<protein>
    <submittedName>
        <fullName evidence="2">Uncharacterized protein</fullName>
    </submittedName>
</protein>
<name>A0AAV2JFD1_KNICA</name>
<feature type="region of interest" description="Disordered" evidence="1">
    <location>
        <begin position="1"/>
        <end position="201"/>
    </location>
</feature>
<gene>
    <name evidence="2" type="ORF">KC01_LOCUS7049</name>
</gene>
<feature type="compositionally biased region" description="Basic residues" evidence="1">
    <location>
        <begin position="92"/>
        <end position="108"/>
    </location>
</feature>
<organism evidence="2 3">
    <name type="scientific">Knipowitschia caucasica</name>
    <name type="common">Caucasian dwarf goby</name>
    <name type="synonym">Pomatoschistus caucasicus</name>
    <dbReference type="NCBI Taxonomy" id="637954"/>
    <lineage>
        <taxon>Eukaryota</taxon>
        <taxon>Metazoa</taxon>
        <taxon>Chordata</taxon>
        <taxon>Craniata</taxon>
        <taxon>Vertebrata</taxon>
        <taxon>Euteleostomi</taxon>
        <taxon>Actinopterygii</taxon>
        <taxon>Neopterygii</taxon>
        <taxon>Teleostei</taxon>
        <taxon>Neoteleostei</taxon>
        <taxon>Acanthomorphata</taxon>
        <taxon>Gobiaria</taxon>
        <taxon>Gobiiformes</taxon>
        <taxon>Gobioidei</taxon>
        <taxon>Gobiidae</taxon>
        <taxon>Gobiinae</taxon>
        <taxon>Knipowitschia</taxon>
    </lineage>
</organism>
<evidence type="ECO:0000256" key="1">
    <source>
        <dbReference type="SAM" id="MobiDB-lite"/>
    </source>
</evidence>
<dbReference type="AlphaFoldDB" id="A0AAV2JFD1"/>
<keyword evidence="3" id="KW-1185">Reference proteome</keyword>
<dbReference type="EMBL" id="OZ035834">
    <property type="protein sequence ID" value="CAL1575478.1"/>
    <property type="molecule type" value="Genomic_DNA"/>
</dbReference>
<dbReference type="Proteomes" id="UP001497482">
    <property type="component" value="Chromosome 12"/>
</dbReference>
<evidence type="ECO:0000313" key="2">
    <source>
        <dbReference type="EMBL" id="CAL1575478.1"/>
    </source>
</evidence>
<sequence length="201" mass="21353">MAPGKKKLGGKKQRGKKKKNPKNRRGAKPAKLVRRPGKKNHAKKKKTGPHPRPRTLFFLPPLAATQENPRGNEPQNRNPPEGPPPRGGPKPPTRKKSPAKRRSSKWGKFKCEPQKLGAGETGGQEAGQLGAGNARGARTTSPQAQNGEGEKPRQGDRAEVSPQKTLFLVLDKKTGGTGGHPPPAGWKGRTVGGCLQGGPGP</sequence>
<proteinExistence type="predicted"/>
<feature type="compositionally biased region" description="Gly residues" evidence="1">
    <location>
        <begin position="190"/>
        <end position="201"/>
    </location>
</feature>
<evidence type="ECO:0000313" key="3">
    <source>
        <dbReference type="Proteomes" id="UP001497482"/>
    </source>
</evidence>
<feature type="compositionally biased region" description="Pro residues" evidence="1">
    <location>
        <begin position="80"/>
        <end position="91"/>
    </location>
</feature>
<feature type="compositionally biased region" description="Basic and acidic residues" evidence="1">
    <location>
        <begin position="148"/>
        <end position="159"/>
    </location>
</feature>
<feature type="compositionally biased region" description="Low complexity" evidence="1">
    <location>
        <begin position="54"/>
        <end position="79"/>
    </location>
</feature>
<accession>A0AAV2JFD1</accession>
<feature type="compositionally biased region" description="Basic residues" evidence="1">
    <location>
        <begin position="1"/>
        <end position="53"/>
    </location>
</feature>